<dbReference type="Proteomes" id="UP000071859">
    <property type="component" value="Unassembled WGS sequence"/>
</dbReference>
<feature type="chain" id="PRO_5007620447" description="DUF5666 domain-containing protein" evidence="1">
    <location>
        <begin position="25"/>
        <end position="166"/>
    </location>
</feature>
<keyword evidence="3" id="KW-1185">Reference proteome</keyword>
<proteinExistence type="predicted"/>
<evidence type="ECO:0000313" key="3">
    <source>
        <dbReference type="Proteomes" id="UP000071859"/>
    </source>
</evidence>
<evidence type="ECO:0000256" key="1">
    <source>
        <dbReference type="SAM" id="SignalP"/>
    </source>
</evidence>
<evidence type="ECO:0000313" key="2">
    <source>
        <dbReference type="EMBL" id="SAK55808.1"/>
    </source>
</evidence>
<dbReference type="EMBL" id="FCOX02000005">
    <property type="protein sequence ID" value="SAK55808.1"/>
    <property type="molecule type" value="Genomic_DNA"/>
</dbReference>
<gene>
    <name evidence="2" type="ORF">AWB78_01507</name>
</gene>
<reference evidence="2" key="1">
    <citation type="submission" date="2016-01" db="EMBL/GenBank/DDBJ databases">
        <authorList>
            <person name="Peeters C."/>
        </authorList>
    </citation>
    <scope>NUCLEOTIDE SEQUENCE</scope>
    <source>
        <strain evidence="2">LMG 29321</strain>
    </source>
</reference>
<organism evidence="2 3">
    <name type="scientific">Caballeronia calidae</name>
    <dbReference type="NCBI Taxonomy" id="1777139"/>
    <lineage>
        <taxon>Bacteria</taxon>
        <taxon>Pseudomonadati</taxon>
        <taxon>Pseudomonadota</taxon>
        <taxon>Betaproteobacteria</taxon>
        <taxon>Burkholderiales</taxon>
        <taxon>Burkholderiaceae</taxon>
        <taxon>Caballeronia</taxon>
    </lineage>
</organism>
<keyword evidence="1" id="KW-0732">Signal</keyword>
<protein>
    <recommendedName>
        <fullName evidence="4">DUF5666 domain-containing protein</fullName>
    </recommendedName>
</protein>
<dbReference type="RefSeq" id="WP_157697434.1">
    <property type="nucleotide sequence ID" value="NZ_FCOX02000005.1"/>
</dbReference>
<sequence length="166" mass="17404">MKIKTLGMAAIASVIALGGVTAKADRAAPRIEGEMVVQIIGEVKSVDTASRRVTVVNAQGVETRLNVSPQMHDLDKLPLGTRIKSSALQPVALTPVGHVKPQAFVPGDKRFVAQVTSIDPATGVVMLADADRLPIEVRTRDARQAATLANGTAVRVDVLNASSGKH</sequence>
<dbReference type="OrthoDB" id="9130463at2"/>
<name>A0A158AD94_9BURK</name>
<comment type="caution">
    <text evidence="2">The sequence shown here is derived from an EMBL/GenBank/DDBJ whole genome shotgun (WGS) entry which is preliminary data.</text>
</comment>
<feature type="signal peptide" evidence="1">
    <location>
        <begin position="1"/>
        <end position="24"/>
    </location>
</feature>
<accession>A0A158AD94</accession>
<evidence type="ECO:0008006" key="4">
    <source>
        <dbReference type="Google" id="ProtNLM"/>
    </source>
</evidence>
<dbReference type="AlphaFoldDB" id="A0A158AD94"/>